<keyword evidence="1" id="KW-0812">Transmembrane</keyword>
<keyword evidence="1" id="KW-0472">Membrane</keyword>
<dbReference type="PANTHER" id="PTHR38442:SF1">
    <property type="entry name" value="INNER MEMBRANE PROTEIN"/>
    <property type="match status" value="1"/>
</dbReference>
<keyword evidence="3" id="KW-1185">Reference proteome</keyword>
<name>A0A4R2RZD8_9FIRM</name>
<proteinExistence type="predicted"/>
<dbReference type="RefSeq" id="WP_131918073.1">
    <property type="nucleotide sequence ID" value="NZ_JAOQNU010000003.1"/>
</dbReference>
<feature type="transmembrane region" description="Helical" evidence="1">
    <location>
        <begin position="36"/>
        <end position="58"/>
    </location>
</feature>
<dbReference type="EMBL" id="SLXT01000003">
    <property type="protein sequence ID" value="TCP68479.1"/>
    <property type="molecule type" value="Genomic_DNA"/>
</dbReference>
<reference evidence="2 3" key="1">
    <citation type="submission" date="2019-03" db="EMBL/GenBank/DDBJ databases">
        <title>Genomic Encyclopedia of Type Strains, Phase IV (KMG-IV): sequencing the most valuable type-strain genomes for metagenomic binning, comparative biology and taxonomic classification.</title>
        <authorList>
            <person name="Goeker M."/>
        </authorList>
    </citation>
    <scope>NUCLEOTIDE SEQUENCE [LARGE SCALE GENOMIC DNA]</scope>
    <source>
        <strain evidence="2 3">DSM 11170</strain>
    </source>
</reference>
<gene>
    <name evidence="2" type="ORF">EDD73_103110</name>
</gene>
<feature type="transmembrane region" description="Helical" evidence="1">
    <location>
        <begin position="7"/>
        <end position="24"/>
    </location>
</feature>
<accession>A0A4R2RZD8</accession>
<dbReference type="Proteomes" id="UP000294813">
    <property type="component" value="Unassembled WGS sequence"/>
</dbReference>
<sequence length="418" mass="47006">MRYQKANAVLAGVFVLFLVLWMLARVYPDQALLRAALITAEAALVGGVADWFAVTALFRKPLGFPWHTALVPRNRDRVTRAVIQMIERDLLSADIIRAKLAQVRLIDILIAWLDQPGVLAFLEERLADYLQNWKSDRLYQKTLRFLEKPLKRQLRDKPLAGKVTVWLKGFLTDGREAPWVELAIEALRRWNDSPAALAQIRRYVDDQVAAKRSGGGLLADLFLSTVVLADAFNPADAAAAIQQQAGQLLREMGDEAHPMRQTLRQLLIDKVEQLDEDPVWNAAVEAWKVTLIDALSIGGALATLVPEGEDDRRLKDKLELLWVQIKGDQALLDWLEGHLQATVALLIAANHHRVGELVEDVLATFSTDDLVRFVEDKSERDLQWIRINGSVVGGVVGLGSYLFVEWVYLPLWAGFFSR</sequence>
<organism evidence="2 3">
    <name type="scientific">Heliophilum fasciatum</name>
    <dbReference type="NCBI Taxonomy" id="35700"/>
    <lineage>
        <taxon>Bacteria</taxon>
        <taxon>Bacillati</taxon>
        <taxon>Bacillota</taxon>
        <taxon>Clostridia</taxon>
        <taxon>Eubacteriales</taxon>
        <taxon>Heliobacteriaceae</taxon>
        <taxon>Heliophilum</taxon>
    </lineage>
</organism>
<feature type="transmembrane region" description="Helical" evidence="1">
    <location>
        <begin position="387"/>
        <end position="409"/>
    </location>
</feature>
<dbReference type="Pfam" id="PF04286">
    <property type="entry name" value="DUF445"/>
    <property type="match status" value="1"/>
</dbReference>
<dbReference type="OrthoDB" id="9769590at2"/>
<dbReference type="PANTHER" id="PTHR38442">
    <property type="entry name" value="INNER MEMBRANE PROTEIN-RELATED"/>
    <property type="match status" value="1"/>
</dbReference>
<dbReference type="InterPro" id="IPR007383">
    <property type="entry name" value="DUF445"/>
</dbReference>
<evidence type="ECO:0000313" key="3">
    <source>
        <dbReference type="Proteomes" id="UP000294813"/>
    </source>
</evidence>
<evidence type="ECO:0000256" key="1">
    <source>
        <dbReference type="SAM" id="Phobius"/>
    </source>
</evidence>
<keyword evidence="1" id="KW-1133">Transmembrane helix</keyword>
<protein>
    <submittedName>
        <fullName evidence="2">Uncharacterized membrane-anchored protein YjiN (DUF445 family)</fullName>
    </submittedName>
</protein>
<dbReference type="GO" id="GO:0005886">
    <property type="term" value="C:plasma membrane"/>
    <property type="evidence" value="ECO:0007669"/>
    <property type="project" value="TreeGrafter"/>
</dbReference>
<dbReference type="AlphaFoldDB" id="A0A4R2RZD8"/>
<evidence type="ECO:0000313" key="2">
    <source>
        <dbReference type="EMBL" id="TCP68479.1"/>
    </source>
</evidence>
<comment type="caution">
    <text evidence="2">The sequence shown here is derived from an EMBL/GenBank/DDBJ whole genome shotgun (WGS) entry which is preliminary data.</text>
</comment>